<feature type="domain" description="ABC-2 type transporter transmembrane" evidence="6">
    <location>
        <begin position="35"/>
        <end position="145"/>
    </location>
</feature>
<dbReference type="InterPro" id="IPR051328">
    <property type="entry name" value="T7SS_ABC-Transporter"/>
</dbReference>
<dbReference type="InterPro" id="IPR013525">
    <property type="entry name" value="ABC2_TM"/>
</dbReference>
<feature type="transmembrane region" description="Helical" evidence="5">
    <location>
        <begin position="633"/>
        <end position="655"/>
    </location>
</feature>
<dbReference type="InterPro" id="IPR011049">
    <property type="entry name" value="Serralysin-like_metalloprot_C"/>
</dbReference>
<dbReference type="Pfam" id="PF12698">
    <property type="entry name" value="ABC2_membrane_3"/>
    <property type="match status" value="2"/>
</dbReference>
<dbReference type="Proteomes" id="UP000008915">
    <property type="component" value="Chromosome"/>
</dbReference>
<dbReference type="InterPro" id="IPR017501">
    <property type="entry name" value="Phage_infect_YhgE_C"/>
</dbReference>
<dbReference type="InterPro" id="IPR023908">
    <property type="entry name" value="xxxLxxG_rpt"/>
</dbReference>
<reference evidence="7 8" key="1">
    <citation type="journal article" date="2010" name="Stand. Genomic Sci.">
        <title>Complete genome sequence of Thermaerobacter marianensis type strain (7p75a).</title>
        <authorList>
            <person name="Han C."/>
            <person name="Gu W."/>
            <person name="Zhang X."/>
            <person name="Lapidus A."/>
            <person name="Nolan M."/>
            <person name="Copeland A."/>
            <person name="Lucas S."/>
            <person name="Del Rio T.G."/>
            <person name="Tice H."/>
            <person name="Cheng J.F."/>
            <person name="Tapia R."/>
            <person name="Goodwin L."/>
            <person name="Pitluck S."/>
            <person name="Pagani I."/>
            <person name="Ivanova N."/>
            <person name="Mavromatis K."/>
            <person name="Mikhailova N."/>
            <person name="Pati A."/>
            <person name="Chen A."/>
            <person name="Palaniappan K."/>
            <person name="Land M."/>
            <person name="Hauser L."/>
            <person name="Chang Y.J."/>
            <person name="Jeffries C.D."/>
            <person name="Schneider S."/>
            <person name="Rohde M."/>
            <person name="Goker M."/>
            <person name="Pukall R."/>
            <person name="Woyke T."/>
            <person name="Bristow J."/>
            <person name="Eisen J.A."/>
            <person name="Markowitz V."/>
            <person name="Hugenholtz P."/>
            <person name="Kyrpides N.C."/>
            <person name="Klenk H.P."/>
            <person name="Detter J.C."/>
        </authorList>
    </citation>
    <scope>NUCLEOTIDE SEQUENCE [LARGE SCALE GENOMIC DNA]</scope>
    <source>
        <strain evidence="8">ATCC 700841 / DSM 12885 / JCM 10246 / 7p75a</strain>
    </source>
</reference>
<dbReference type="HOGENOM" id="CLU_004534_1_0_9"/>
<reference evidence="8" key="2">
    <citation type="journal article" date="2010" name="Stand. Genomic Sci.">
        <title>Complete genome sequence of Thermaerobacter marianensis type strain (7p75aT).</title>
        <authorList>
            <person name="Han C."/>
            <person name="Gu W."/>
            <person name="Zhang X."/>
            <person name="Lapidus A."/>
            <person name="Nolan M."/>
            <person name="Copeland A."/>
            <person name="Lucas S."/>
            <person name="Glavina Del Rio T."/>
            <person name="Tice H."/>
            <person name="Cheng J."/>
            <person name="Tapia R."/>
            <person name="Goodwin L."/>
            <person name="Pitluck S."/>
            <person name="Pagani I."/>
            <person name="Ivanova N."/>
            <person name="Mavromatis K."/>
            <person name="Mikhailova N."/>
            <person name="Pati A."/>
            <person name="Chen A."/>
            <person name="Palaniappan K."/>
            <person name="Land M."/>
            <person name="Hauser L."/>
            <person name="Chang Y."/>
            <person name="Jeffries C."/>
            <person name="Schneider S."/>
            <person name="Rohde M."/>
            <person name="Goker M."/>
            <person name="Pukall R."/>
            <person name="Woyke T."/>
            <person name="Bristow J."/>
            <person name="Eisen J."/>
            <person name="Markowitz V."/>
            <person name="Hugenholtz P."/>
            <person name="Kyrpides N."/>
            <person name="Klenk H."/>
            <person name="Detter J."/>
        </authorList>
    </citation>
    <scope>NUCLEOTIDE SEQUENCE [LARGE SCALE GENOMIC DNA]</scope>
    <source>
        <strain evidence="8">ATCC 700841 / DSM 12885 / JCM 10246 / 7p75a</strain>
    </source>
</reference>
<keyword evidence="3 5" id="KW-1133">Transmembrane helix</keyword>
<dbReference type="eggNOG" id="COG1511">
    <property type="taxonomic scope" value="Bacteria"/>
</dbReference>
<dbReference type="GO" id="GO:0140359">
    <property type="term" value="F:ABC-type transporter activity"/>
    <property type="evidence" value="ECO:0007669"/>
    <property type="project" value="InterPro"/>
</dbReference>
<evidence type="ECO:0000256" key="5">
    <source>
        <dbReference type="SAM" id="Phobius"/>
    </source>
</evidence>
<evidence type="ECO:0000256" key="1">
    <source>
        <dbReference type="ARBA" id="ARBA00004141"/>
    </source>
</evidence>
<dbReference type="EMBL" id="CP002344">
    <property type="protein sequence ID" value="ADU51653.1"/>
    <property type="molecule type" value="Genomic_DNA"/>
</dbReference>
<dbReference type="PANTHER" id="PTHR43077:SF5">
    <property type="entry name" value="PHAGE INFECTION PROTEIN"/>
    <property type="match status" value="1"/>
</dbReference>
<dbReference type="SUPFAM" id="SSF101967">
    <property type="entry name" value="Adhesin YadA, collagen-binding domain"/>
    <property type="match status" value="1"/>
</dbReference>
<dbReference type="PANTHER" id="PTHR43077">
    <property type="entry name" value="TRANSPORT PERMEASE YVFS-RELATED"/>
    <property type="match status" value="1"/>
</dbReference>
<evidence type="ECO:0000256" key="2">
    <source>
        <dbReference type="ARBA" id="ARBA00022692"/>
    </source>
</evidence>
<accession>E6SGR9</accession>
<keyword evidence="8" id="KW-1185">Reference proteome</keyword>
<dbReference type="Gene3D" id="1.10.287.950">
    <property type="entry name" value="Methyl-accepting chemotaxis protein"/>
    <property type="match status" value="1"/>
</dbReference>
<dbReference type="STRING" id="644966.Tmar_1544"/>
<dbReference type="NCBIfam" id="TIGR03057">
    <property type="entry name" value="xxxLxxG_by_4"/>
    <property type="match status" value="1"/>
</dbReference>
<evidence type="ECO:0000256" key="4">
    <source>
        <dbReference type="ARBA" id="ARBA00023136"/>
    </source>
</evidence>
<dbReference type="AlphaFoldDB" id="E6SGR9"/>
<evidence type="ECO:0000256" key="3">
    <source>
        <dbReference type="ARBA" id="ARBA00022989"/>
    </source>
</evidence>
<name>E6SGR9_THEM7</name>
<dbReference type="Gene3D" id="3.40.1710.10">
    <property type="entry name" value="abc type-2 transporter like domain"/>
    <property type="match status" value="1"/>
</dbReference>
<evidence type="ECO:0000259" key="6">
    <source>
        <dbReference type="Pfam" id="PF12698"/>
    </source>
</evidence>
<organism evidence="7 8">
    <name type="scientific">Thermaerobacter marianensis (strain ATCC 700841 / DSM 12885 / JCM 10246 / 7p75a)</name>
    <dbReference type="NCBI Taxonomy" id="644966"/>
    <lineage>
        <taxon>Bacteria</taxon>
        <taxon>Bacillati</taxon>
        <taxon>Bacillota</taxon>
        <taxon>Clostridia</taxon>
        <taxon>Eubacteriales</taxon>
        <taxon>Clostridiales Family XVII. Incertae Sedis</taxon>
        <taxon>Thermaerobacter</taxon>
    </lineage>
</organism>
<dbReference type="NCBIfam" id="TIGR03061">
    <property type="entry name" value="pip_yhgE_Nterm"/>
    <property type="match status" value="1"/>
</dbReference>
<keyword evidence="4 5" id="KW-0472">Membrane</keyword>
<proteinExistence type="predicted"/>
<feature type="transmembrane region" description="Helical" evidence="5">
    <location>
        <begin position="561"/>
        <end position="581"/>
    </location>
</feature>
<feature type="transmembrane region" description="Helical" evidence="5">
    <location>
        <begin position="602"/>
        <end position="621"/>
    </location>
</feature>
<dbReference type="NCBIfam" id="TIGR03062">
    <property type="entry name" value="pip_yhgE_Cterm"/>
    <property type="match status" value="1"/>
</dbReference>
<evidence type="ECO:0000313" key="7">
    <source>
        <dbReference type="EMBL" id="ADU51653.1"/>
    </source>
</evidence>
<dbReference type="InterPro" id="IPR017500">
    <property type="entry name" value="Phage_infect_YhgE_N"/>
</dbReference>
<keyword evidence="2 5" id="KW-0812">Transmembrane</keyword>
<feature type="transmembrane region" description="Helical" evidence="5">
    <location>
        <begin position="31"/>
        <end position="54"/>
    </location>
</feature>
<dbReference type="GO" id="GO:0016020">
    <property type="term" value="C:membrane"/>
    <property type="evidence" value="ECO:0007669"/>
    <property type="project" value="UniProtKB-SubCell"/>
</dbReference>
<protein>
    <submittedName>
        <fullName evidence="7">YhgE/Pip C-terminal domain protein</fullName>
    </submittedName>
</protein>
<feature type="transmembrane region" description="Helical" evidence="5">
    <location>
        <begin position="720"/>
        <end position="740"/>
    </location>
</feature>
<dbReference type="KEGG" id="tmr:Tmar_1544"/>
<dbReference type="RefSeq" id="WP_013495956.1">
    <property type="nucleotide sequence ID" value="NC_014831.1"/>
</dbReference>
<dbReference type="OrthoDB" id="9811483at2"/>
<comment type="subcellular location">
    <subcellularLocation>
        <location evidence="1">Membrane</location>
        <topology evidence="1">Multi-pass membrane protein</topology>
    </subcellularLocation>
</comment>
<sequence>MAPSKWPATGAGGDGQSASGRVRRARTLRTFWGPLVAVLLIPLLYSFLYLWAYWDPYARLSDLPVAVVNEDRGAPYQGEQVQLGAELVNRLRNDQGLHWVVMSRAEAEKALKEGRVYMVMVIPRDFSQRAVHIGDAGALRATIRLETNPASNFLAAQMGESAARRIHQVLSEELTERFVSETLAAVREGVAGLEAAAEAGRKLEGGTREASQAAGRLTAGTYDLGRGVEELRSGTVRLASGSDRLASGLERSTGSAGRLRAGAAELAAAGVTLRDAATVLAGNSRSLAAGLRQAAAGAAELAGGAGQVERGIDQLDRGAGELEAAGEAMGNRLAMASTGARRLAEALDAWARARGLEGDPALAAIRGQLAELAGGLDEAARNAGQVARGAAGLQDSTRRLKVAQQQVVAGTGQLAAQLDKAAGGSASLARGAEQLAGGTAELAGHLDELAAGIDQWADGQSRLQAGARDLQAGLHQMVAGTEELASGTRQLAGGADALARGLHRLEQSQHAFTVALEDRAGAARAAAVPVQETADRVASPVQLVVGKLHDVPNWGTGFTPYFLPLSLFVGAMILSLVFDPNRTWLPQPATPGTAARWLARNYGFYAAVTTGQALVAGTALVRGLGLKPVLPGMFMLAGVVTALCFGAIALLLVTALGDAGRLLGVVLLMLQLTSSGGTYPVELQPAFFRTVSRYLPMTHAVAALRAAVSAGDPARAQRELVLLGGIAAGCLVVALLVAVVRGRWPWFLRHNVVGRHSAGAGREPAA</sequence>
<gene>
    <name evidence="7" type="ordered locus">Tmar_1544</name>
</gene>
<evidence type="ECO:0000313" key="8">
    <source>
        <dbReference type="Proteomes" id="UP000008915"/>
    </source>
</evidence>
<feature type="domain" description="ABC-2 type transporter transmembrane" evidence="6">
    <location>
        <begin position="548"/>
        <end position="736"/>
    </location>
</feature>